<evidence type="ECO:0000256" key="4">
    <source>
        <dbReference type="ARBA" id="ARBA00023172"/>
    </source>
</evidence>
<dbReference type="Gene3D" id="1.10.443.10">
    <property type="entry name" value="Intergrase catalytic core"/>
    <property type="match status" value="1"/>
</dbReference>
<dbReference type="InterPro" id="IPR050808">
    <property type="entry name" value="Phage_Integrase"/>
</dbReference>
<dbReference type="InterPro" id="IPR013762">
    <property type="entry name" value="Integrase-like_cat_sf"/>
</dbReference>
<dbReference type="Proteomes" id="UP000183031">
    <property type="component" value="Unassembled WGS sequence"/>
</dbReference>
<dbReference type="SUPFAM" id="SSF56349">
    <property type="entry name" value="DNA breaking-rejoining enzymes"/>
    <property type="match status" value="1"/>
</dbReference>
<gene>
    <name evidence="6" type="ORF">SAMN02927935_04692</name>
</gene>
<dbReference type="PROSITE" id="PS51898">
    <property type="entry name" value="TYR_RECOMBINASE"/>
    <property type="match status" value="1"/>
</dbReference>
<comment type="similarity">
    <text evidence="1">Belongs to the 'phage' integrase family.</text>
</comment>
<evidence type="ECO:0000256" key="2">
    <source>
        <dbReference type="ARBA" id="ARBA00022908"/>
    </source>
</evidence>
<dbReference type="InterPro" id="IPR025166">
    <property type="entry name" value="Integrase_DNA_bind_dom"/>
</dbReference>
<reference evidence="6 7" key="1">
    <citation type="submission" date="2016-10" db="EMBL/GenBank/DDBJ databases">
        <authorList>
            <person name="Varghese N."/>
            <person name="Submissions S."/>
        </authorList>
    </citation>
    <scope>NUCLEOTIDE SEQUENCE [LARGE SCALE GENOMIC DNA]</scope>
    <source>
        <strain evidence="6 7">CGMCC 1.6853</strain>
    </source>
</reference>
<dbReference type="CDD" id="cd00801">
    <property type="entry name" value="INT_P4_C"/>
    <property type="match status" value="1"/>
</dbReference>
<keyword evidence="3" id="KW-0238">DNA-binding</keyword>
<accession>A0A1G5LQ36</accession>
<dbReference type="InterPro" id="IPR038488">
    <property type="entry name" value="Integrase_DNA-bd_sf"/>
</dbReference>
<evidence type="ECO:0000256" key="3">
    <source>
        <dbReference type="ARBA" id="ARBA00023125"/>
    </source>
</evidence>
<dbReference type="PANTHER" id="PTHR30629:SF2">
    <property type="entry name" value="PROPHAGE INTEGRASE INTS-RELATED"/>
    <property type="match status" value="1"/>
</dbReference>
<name>A0A1G5LQ36_9GAMM</name>
<dbReference type="EMBL" id="FMUT01000017">
    <property type="protein sequence ID" value="SCZ14956.1"/>
    <property type="molecule type" value="Genomic_DNA"/>
</dbReference>
<feature type="domain" description="Tyr recombinase" evidence="5">
    <location>
        <begin position="202"/>
        <end position="379"/>
    </location>
</feature>
<dbReference type="Gene3D" id="3.30.160.390">
    <property type="entry name" value="Integrase, DNA-binding domain"/>
    <property type="match status" value="1"/>
</dbReference>
<dbReference type="Gene3D" id="1.10.150.130">
    <property type="match status" value="1"/>
</dbReference>
<dbReference type="InterPro" id="IPR053876">
    <property type="entry name" value="Phage_int_M"/>
</dbReference>
<keyword evidence="4" id="KW-0233">DNA recombination</keyword>
<dbReference type="Pfam" id="PF22022">
    <property type="entry name" value="Phage_int_M"/>
    <property type="match status" value="1"/>
</dbReference>
<dbReference type="InterPro" id="IPR011010">
    <property type="entry name" value="DNA_brk_join_enz"/>
</dbReference>
<sequence>MRLNNLQIRNAKPTPKPYTLSDGLGLSLLVEPNGSKSWRFRYRFAGKPKMISFGVYPAVSLADARSKRDESRKLVAEGQNPSTVRKEKKLAQLYGNANTFEAIAKEWHQSKLATWSAGYAADIMDAFNIDIFPYLGQHPISAIKPLELLTVLRKIEARGALEKMRKVRQRCGEVFRYATATGRAEFNPAADLSSVLISPKSTHYPFLSVDEIPDFLAALEMHSGSRLVQLATKLLMLTGVRGIELRMAQWHEFDLDNALWEIPQERMKMRRDHLVPLSTQAAAILNELRTYTGNYRYVFPGRNDVNKPMSEASINQLLKRIGYHGRLTGHGFRHMMSTILHEQDFNTAWIEMQLAHVDKNAIRGTYNHAQYLEKRRDMLQWYADFIAGLARQSHSQ</sequence>
<evidence type="ECO:0000313" key="6">
    <source>
        <dbReference type="EMBL" id="SCZ14956.1"/>
    </source>
</evidence>
<dbReference type="RefSeq" id="WP_033634086.1">
    <property type="nucleotide sequence ID" value="NZ_CBCSIN010000021.1"/>
</dbReference>
<evidence type="ECO:0000313" key="7">
    <source>
        <dbReference type="Proteomes" id="UP000183031"/>
    </source>
</evidence>
<dbReference type="PANTHER" id="PTHR30629">
    <property type="entry name" value="PROPHAGE INTEGRASE"/>
    <property type="match status" value="1"/>
</dbReference>
<keyword evidence="7" id="KW-1185">Reference proteome</keyword>
<proteinExistence type="inferred from homology"/>
<dbReference type="Pfam" id="PF13356">
    <property type="entry name" value="Arm-DNA-bind_3"/>
    <property type="match status" value="1"/>
</dbReference>
<protein>
    <submittedName>
        <fullName evidence="6">Integrase</fullName>
    </submittedName>
</protein>
<dbReference type="InterPro" id="IPR010998">
    <property type="entry name" value="Integrase_recombinase_N"/>
</dbReference>
<dbReference type="InterPro" id="IPR002104">
    <property type="entry name" value="Integrase_catalytic"/>
</dbReference>
<evidence type="ECO:0000259" key="5">
    <source>
        <dbReference type="PROSITE" id="PS51898"/>
    </source>
</evidence>
<evidence type="ECO:0000256" key="1">
    <source>
        <dbReference type="ARBA" id="ARBA00008857"/>
    </source>
</evidence>
<comment type="caution">
    <text evidence="6">The sequence shown here is derived from an EMBL/GenBank/DDBJ whole genome shotgun (WGS) entry which is preliminary data.</text>
</comment>
<organism evidence="6 7">
    <name type="scientific">Serratia nematodiphila</name>
    <dbReference type="NCBI Taxonomy" id="458197"/>
    <lineage>
        <taxon>Bacteria</taxon>
        <taxon>Pseudomonadati</taxon>
        <taxon>Pseudomonadota</taxon>
        <taxon>Gammaproteobacteria</taxon>
        <taxon>Enterobacterales</taxon>
        <taxon>Yersiniaceae</taxon>
        <taxon>Serratia</taxon>
    </lineage>
</organism>
<dbReference type="Pfam" id="PF00589">
    <property type="entry name" value="Phage_integrase"/>
    <property type="match status" value="1"/>
</dbReference>
<keyword evidence="2" id="KW-0229">DNA integration</keyword>